<dbReference type="EMBL" id="JABCKV010001133">
    <property type="protein sequence ID" value="KAG5640137.1"/>
    <property type="molecule type" value="Genomic_DNA"/>
</dbReference>
<feature type="region of interest" description="Disordered" evidence="1">
    <location>
        <begin position="28"/>
        <end position="87"/>
    </location>
</feature>
<sequence length="175" mass="19991">PECAEAPEKKEMMEVLPSQMDHILIAQFSDKDMSDGQEKEAKASEKYRVDDRVTPIEPNEGEMNESELLKEEMDHSDQESELRKSGMVIAEKNRLSLSRQSIIEKKSGLEGIGIPCEESIQVKELETECELEEDEKNESDGVETGQEGALRRSTRHRQPPKRLIIEPAKMSYRED</sequence>
<dbReference type="AlphaFoldDB" id="A0A9P7G426"/>
<keyword evidence="3" id="KW-1185">Reference proteome</keyword>
<feature type="non-terminal residue" evidence="2">
    <location>
        <position position="1"/>
    </location>
</feature>
<name>A0A9P7G426_9AGAR</name>
<gene>
    <name evidence="2" type="ORF">DXG03_000952</name>
</gene>
<protein>
    <submittedName>
        <fullName evidence="2">Uncharacterized protein</fullName>
    </submittedName>
</protein>
<evidence type="ECO:0000256" key="1">
    <source>
        <dbReference type="SAM" id="MobiDB-lite"/>
    </source>
</evidence>
<dbReference type="Proteomes" id="UP000775547">
    <property type="component" value="Unassembled WGS sequence"/>
</dbReference>
<evidence type="ECO:0000313" key="2">
    <source>
        <dbReference type="EMBL" id="KAG5640137.1"/>
    </source>
</evidence>
<reference evidence="2" key="2">
    <citation type="submission" date="2021-10" db="EMBL/GenBank/DDBJ databases">
        <title>Phylogenomics reveals ancestral predisposition of the termite-cultivated fungus Termitomyces towards a domesticated lifestyle.</title>
        <authorList>
            <person name="Auxier B."/>
            <person name="Grum-Grzhimaylo A."/>
            <person name="Cardenas M.E."/>
            <person name="Lodge J.D."/>
            <person name="Laessoe T."/>
            <person name="Pedersen O."/>
            <person name="Smith M.E."/>
            <person name="Kuyper T.W."/>
            <person name="Franco-Molano E.A."/>
            <person name="Baroni T.J."/>
            <person name="Aanen D.K."/>
        </authorList>
    </citation>
    <scope>NUCLEOTIDE SEQUENCE</scope>
    <source>
        <strain evidence="2">AP01</strain>
        <tissue evidence="2">Mycelium</tissue>
    </source>
</reference>
<evidence type="ECO:0000313" key="3">
    <source>
        <dbReference type="Proteomes" id="UP000775547"/>
    </source>
</evidence>
<accession>A0A9P7G426</accession>
<comment type="caution">
    <text evidence="2">The sequence shown here is derived from an EMBL/GenBank/DDBJ whole genome shotgun (WGS) entry which is preliminary data.</text>
</comment>
<feature type="compositionally biased region" description="Acidic residues" evidence="1">
    <location>
        <begin position="127"/>
        <end position="141"/>
    </location>
</feature>
<proteinExistence type="predicted"/>
<feature type="compositionally biased region" description="Basic and acidic residues" evidence="1">
    <location>
        <begin position="67"/>
        <end position="84"/>
    </location>
</feature>
<organism evidence="2 3">
    <name type="scientific">Asterophora parasitica</name>
    <dbReference type="NCBI Taxonomy" id="117018"/>
    <lineage>
        <taxon>Eukaryota</taxon>
        <taxon>Fungi</taxon>
        <taxon>Dikarya</taxon>
        <taxon>Basidiomycota</taxon>
        <taxon>Agaricomycotina</taxon>
        <taxon>Agaricomycetes</taxon>
        <taxon>Agaricomycetidae</taxon>
        <taxon>Agaricales</taxon>
        <taxon>Tricholomatineae</taxon>
        <taxon>Lyophyllaceae</taxon>
        <taxon>Asterophora</taxon>
    </lineage>
</organism>
<reference evidence="2" key="1">
    <citation type="submission" date="2020-07" db="EMBL/GenBank/DDBJ databases">
        <authorList>
            <person name="Nieuwenhuis M."/>
            <person name="Van De Peppel L.J.J."/>
        </authorList>
    </citation>
    <scope>NUCLEOTIDE SEQUENCE</scope>
    <source>
        <strain evidence="2">AP01</strain>
        <tissue evidence="2">Mycelium</tissue>
    </source>
</reference>
<feature type="region of interest" description="Disordered" evidence="1">
    <location>
        <begin position="125"/>
        <end position="175"/>
    </location>
</feature>
<feature type="compositionally biased region" description="Basic and acidic residues" evidence="1">
    <location>
        <begin position="29"/>
        <end position="54"/>
    </location>
</feature>